<dbReference type="InterPro" id="IPR006860">
    <property type="entry name" value="FecR"/>
</dbReference>
<keyword evidence="2" id="KW-0812">Transmembrane</keyword>
<dbReference type="Pfam" id="PF04773">
    <property type="entry name" value="FecR"/>
    <property type="match status" value="1"/>
</dbReference>
<sequence length="347" mass="37668">MTARPVAGNGEHALPDDVLVEASDWRLRIQDAPDDLDLRARFEAWLESDPAHRRAWTLLERSVRLTLQTPPAHAADWREAKPDLPPVPVTVDREPKPRTSSNPRRSRRTGRRVALGAVAAVLVAILTGPQVMLQLRADETSGTAQNRALALADGSRIALSAQSAITQDFAGTHRRIGLLQGEAFFDVAHDTARPFTVQAADMTVTVTGTAFDVSMTHETLGVSVARGSVRVERPGDRPLTVALRPGQRLTIDRESGRNGLVAVSPIEIGAWRSGRLAVRNASIAEVTELLGRHFRGHIFMRDDALKSARVTGVYDLADPVGSLRTLLSSGGARMTRITPWIIVVTPA</sequence>
<gene>
    <name evidence="5" type="ORF">DI555_20955</name>
</gene>
<evidence type="ECO:0000259" key="4">
    <source>
        <dbReference type="Pfam" id="PF16220"/>
    </source>
</evidence>
<dbReference type="AlphaFoldDB" id="A0A2W5Q397"/>
<dbReference type="Pfam" id="PF16220">
    <property type="entry name" value="DUF4880"/>
    <property type="match status" value="1"/>
</dbReference>
<feature type="region of interest" description="Disordered" evidence="1">
    <location>
        <begin position="74"/>
        <end position="110"/>
    </location>
</feature>
<keyword evidence="2" id="KW-1133">Transmembrane helix</keyword>
<proteinExistence type="predicted"/>
<dbReference type="Proteomes" id="UP000249082">
    <property type="component" value="Unassembled WGS sequence"/>
</dbReference>
<dbReference type="InterPro" id="IPR012373">
    <property type="entry name" value="Ferrdict_sens_TM"/>
</dbReference>
<reference evidence="5 6" key="1">
    <citation type="submission" date="2017-08" db="EMBL/GenBank/DDBJ databases">
        <title>Infants hospitalized years apart are colonized by the same room-sourced microbial strains.</title>
        <authorList>
            <person name="Brooks B."/>
            <person name="Olm M.R."/>
            <person name="Firek B.A."/>
            <person name="Baker R."/>
            <person name="Thomas B.C."/>
            <person name="Morowitz M.J."/>
            <person name="Banfield J.F."/>
        </authorList>
    </citation>
    <scope>NUCLEOTIDE SEQUENCE [LARGE SCALE GENOMIC DNA]</scope>
    <source>
        <strain evidence="5">S2_005_002_R2_33</strain>
    </source>
</reference>
<protein>
    <submittedName>
        <fullName evidence="5">Iron dicitrate transport regulator FecR</fullName>
    </submittedName>
</protein>
<accession>A0A2W5Q397</accession>
<organism evidence="5 6">
    <name type="scientific">Novosphingobium pentaromativorans</name>
    <dbReference type="NCBI Taxonomy" id="205844"/>
    <lineage>
        <taxon>Bacteria</taxon>
        <taxon>Pseudomonadati</taxon>
        <taxon>Pseudomonadota</taxon>
        <taxon>Alphaproteobacteria</taxon>
        <taxon>Sphingomonadales</taxon>
        <taxon>Sphingomonadaceae</taxon>
        <taxon>Novosphingobium</taxon>
    </lineage>
</organism>
<dbReference type="EMBL" id="QFPX01000025">
    <property type="protein sequence ID" value="PZQ51757.1"/>
    <property type="molecule type" value="Genomic_DNA"/>
</dbReference>
<feature type="domain" description="FecR protein" evidence="3">
    <location>
        <begin position="140"/>
        <end position="230"/>
    </location>
</feature>
<evidence type="ECO:0000313" key="5">
    <source>
        <dbReference type="EMBL" id="PZQ51757.1"/>
    </source>
</evidence>
<comment type="caution">
    <text evidence="5">The sequence shown here is derived from an EMBL/GenBank/DDBJ whole genome shotgun (WGS) entry which is preliminary data.</text>
</comment>
<name>A0A2W5Q397_9SPHN</name>
<dbReference type="GO" id="GO:0016989">
    <property type="term" value="F:sigma factor antagonist activity"/>
    <property type="evidence" value="ECO:0007669"/>
    <property type="project" value="TreeGrafter"/>
</dbReference>
<dbReference type="PANTHER" id="PTHR30273:SF2">
    <property type="entry name" value="PROTEIN FECR"/>
    <property type="match status" value="1"/>
</dbReference>
<feature type="domain" description="FecR N-terminal" evidence="4">
    <location>
        <begin position="21"/>
        <end position="61"/>
    </location>
</feature>
<evidence type="ECO:0000259" key="3">
    <source>
        <dbReference type="Pfam" id="PF04773"/>
    </source>
</evidence>
<evidence type="ECO:0000256" key="2">
    <source>
        <dbReference type="SAM" id="Phobius"/>
    </source>
</evidence>
<evidence type="ECO:0000256" key="1">
    <source>
        <dbReference type="SAM" id="MobiDB-lite"/>
    </source>
</evidence>
<dbReference type="InterPro" id="IPR032623">
    <property type="entry name" value="FecR_N"/>
</dbReference>
<keyword evidence="2" id="KW-0472">Membrane</keyword>
<dbReference type="PIRSF" id="PIRSF018266">
    <property type="entry name" value="FecR"/>
    <property type="match status" value="1"/>
</dbReference>
<dbReference type="Gene3D" id="2.60.120.1440">
    <property type="match status" value="1"/>
</dbReference>
<dbReference type="PANTHER" id="PTHR30273">
    <property type="entry name" value="PERIPLASMIC SIGNAL SENSOR AND SIGMA FACTOR ACTIVATOR FECR-RELATED"/>
    <property type="match status" value="1"/>
</dbReference>
<feature type="transmembrane region" description="Helical" evidence="2">
    <location>
        <begin position="113"/>
        <end position="133"/>
    </location>
</feature>
<evidence type="ECO:0000313" key="6">
    <source>
        <dbReference type="Proteomes" id="UP000249082"/>
    </source>
</evidence>